<sequence length="63" mass="7174">MGGKLAAADLKYEETSILSTNSDFLQDAEIAYKDIRYSFEEYPKYKATKISSSTQRRISRSLS</sequence>
<reference evidence="3" key="3">
    <citation type="submission" date="2025-04" db="UniProtKB">
        <authorList>
            <consortium name="RefSeq"/>
        </authorList>
    </citation>
    <scope>IDENTIFICATION</scope>
    <source>
        <strain evidence="3">CBS 304.34</strain>
    </source>
</reference>
<dbReference type="EMBL" id="MU003696">
    <property type="protein sequence ID" value="KAF2813446.1"/>
    <property type="molecule type" value="Genomic_DNA"/>
</dbReference>
<dbReference type="GeneID" id="54460332"/>
<gene>
    <name evidence="1 3" type="ORF">BDZ99DRAFT_460686</name>
</gene>
<reference evidence="3" key="2">
    <citation type="submission" date="2020-04" db="EMBL/GenBank/DDBJ databases">
        <authorList>
            <consortium name="NCBI Genome Project"/>
        </authorList>
    </citation>
    <scope>NUCLEOTIDE SEQUENCE</scope>
    <source>
        <strain evidence="3">CBS 304.34</strain>
    </source>
</reference>
<dbReference type="OrthoDB" id="414243at2759"/>
<dbReference type="AlphaFoldDB" id="A0A6A6YWY9"/>
<accession>A0A6A6YWY9</accession>
<organism evidence="1">
    <name type="scientific">Mytilinidion resinicola</name>
    <dbReference type="NCBI Taxonomy" id="574789"/>
    <lineage>
        <taxon>Eukaryota</taxon>
        <taxon>Fungi</taxon>
        <taxon>Dikarya</taxon>
        <taxon>Ascomycota</taxon>
        <taxon>Pezizomycotina</taxon>
        <taxon>Dothideomycetes</taxon>
        <taxon>Pleosporomycetidae</taxon>
        <taxon>Mytilinidiales</taxon>
        <taxon>Mytilinidiaceae</taxon>
        <taxon>Mytilinidion</taxon>
    </lineage>
</organism>
<keyword evidence="2" id="KW-1185">Reference proteome</keyword>
<evidence type="ECO:0000313" key="1">
    <source>
        <dbReference type="EMBL" id="KAF2813446.1"/>
    </source>
</evidence>
<proteinExistence type="predicted"/>
<evidence type="ECO:0000313" key="3">
    <source>
        <dbReference type="RefSeq" id="XP_033580410.1"/>
    </source>
</evidence>
<name>A0A6A6YWY9_9PEZI</name>
<protein>
    <submittedName>
        <fullName evidence="1 3">Uncharacterized protein</fullName>
    </submittedName>
</protein>
<evidence type="ECO:0000313" key="2">
    <source>
        <dbReference type="Proteomes" id="UP000504636"/>
    </source>
</evidence>
<dbReference type="Proteomes" id="UP000504636">
    <property type="component" value="Unplaced"/>
</dbReference>
<reference evidence="1 3" key="1">
    <citation type="journal article" date="2020" name="Stud. Mycol.">
        <title>101 Dothideomycetes genomes: a test case for predicting lifestyles and emergence of pathogens.</title>
        <authorList>
            <person name="Haridas S."/>
            <person name="Albert R."/>
            <person name="Binder M."/>
            <person name="Bloem J."/>
            <person name="Labutti K."/>
            <person name="Salamov A."/>
            <person name="Andreopoulos B."/>
            <person name="Baker S."/>
            <person name="Barry K."/>
            <person name="Bills G."/>
            <person name="Bluhm B."/>
            <person name="Cannon C."/>
            <person name="Castanera R."/>
            <person name="Culley D."/>
            <person name="Daum C."/>
            <person name="Ezra D."/>
            <person name="Gonzalez J."/>
            <person name="Henrissat B."/>
            <person name="Kuo A."/>
            <person name="Liang C."/>
            <person name="Lipzen A."/>
            <person name="Lutzoni F."/>
            <person name="Magnuson J."/>
            <person name="Mondo S."/>
            <person name="Nolan M."/>
            <person name="Ohm R."/>
            <person name="Pangilinan J."/>
            <person name="Park H.-J."/>
            <person name="Ramirez L."/>
            <person name="Alfaro M."/>
            <person name="Sun H."/>
            <person name="Tritt A."/>
            <person name="Yoshinaga Y."/>
            <person name="Zwiers L.-H."/>
            <person name="Turgeon B."/>
            <person name="Goodwin S."/>
            <person name="Spatafora J."/>
            <person name="Crous P."/>
            <person name="Grigoriev I."/>
        </authorList>
    </citation>
    <scope>NUCLEOTIDE SEQUENCE</scope>
    <source>
        <strain evidence="1 3">CBS 304.34</strain>
    </source>
</reference>
<dbReference type="RefSeq" id="XP_033580410.1">
    <property type="nucleotide sequence ID" value="XM_033719439.1"/>
</dbReference>